<geneLocation type="plasmid" evidence="4 5">
    <name>pTT6-1</name>
</geneLocation>
<dbReference type="Gene3D" id="3.40.190.10">
    <property type="entry name" value="Periplasmic binding protein-like II"/>
    <property type="match status" value="2"/>
</dbReference>
<dbReference type="RefSeq" id="WP_201082072.1">
    <property type="nucleotide sequence ID" value="NZ_CP067421.1"/>
</dbReference>
<keyword evidence="1 2" id="KW-0732">Signal</keyword>
<feature type="domain" description="Solute-binding protein family 3/N-terminal" evidence="3">
    <location>
        <begin position="40"/>
        <end position="269"/>
    </location>
</feature>
<dbReference type="Pfam" id="PF00497">
    <property type="entry name" value="SBP_bac_3"/>
    <property type="match status" value="1"/>
</dbReference>
<evidence type="ECO:0000313" key="4">
    <source>
        <dbReference type="EMBL" id="QQP92840.1"/>
    </source>
</evidence>
<evidence type="ECO:0000259" key="3">
    <source>
        <dbReference type="SMART" id="SM00062"/>
    </source>
</evidence>
<evidence type="ECO:0000256" key="2">
    <source>
        <dbReference type="SAM" id="SignalP"/>
    </source>
</evidence>
<dbReference type="PANTHER" id="PTHR35936">
    <property type="entry name" value="MEMBRANE-BOUND LYTIC MUREIN TRANSGLYCOSYLASE F"/>
    <property type="match status" value="1"/>
</dbReference>
<protein>
    <submittedName>
        <fullName evidence="4">Transporter substrate-binding domain-containing protein</fullName>
    </submittedName>
</protein>
<evidence type="ECO:0000256" key="1">
    <source>
        <dbReference type="ARBA" id="ARBA00022729"/>
    </source>
</evidence>
<dbReference type="SMART" id="SM00062">
    <property type="entry name" value="PBPb"/>
    <property type="match status" value="1"/>
</dbReference>
<sequence length="272" mass="29629">MTIRKLTNSLIGALAGIAIGFAALSASAQNLIREIQERGTLKVGMAESPPWQSPNPASGEYEGFNVDLAKRVAEIMGVELQIVPATWSTLVPGLTAKQYDVIFANLFATPQRALAVNFTEPYSTYGFHVVVNANSPVTSLDQLNDPSVTFVGVSGTVEEAYPKELFPNATTRGIVAPDVPAWIGEVASGRATAAFLDPGTFRILKAKNPNLEKRLRVLNGEDNLVKPVGLAYAVRPEEAHMLQFLNTFIRDVVRNGETVTLRDKWFDQMAQR</sequence>
<name>A0ABX7BGE2_9PROT</name>
<dbReference type="EMBL" id="CP067421">
    <property type="protein sequence ID" value="QQP92840.1"/>
    <property type="molecule type" value="Genomic_DNA"/>
</dbReference>
<dbReference type="PANTHER" id="PTHR35936:SF19">
    <property type="entry name" value="AMINO-ACID-BINDING PROTEIN YXEM-RELATED"/>
    <property type="match status" value="1"/>
</dbReference>
<dbReference type="InterPro" id="IPR001638">
    <property type="entry name" value="Solute-binding_3/MltF_N"/>
</dbReference>
<gene>
    <name evidence="4" type="ORF">IGS68_30840</name>
</gene>
<feature type="signal peptide" evidence="2">
    <location>
        <begin position="1"/>
        <end position="28"/>
    </location>
</feature>
<dbReference type="SUPFAM" id="SSF53850">
    <property type="entry name" value="Periplasmic binding protein-like II"/>
    <property type="match status" value="1"/>
</dbReference>
<feature type="chain" id="PRO_5046877381" evidence="2">
    <location>
        <begin position="29"/>
        <end position="272"/>
    </location>
</feature>
<reference evidence="4" key="1">
    <citation type="submission" date="2021-02" db="EMBL/GenBank/DDBJ databases">
        <title>Skermanella TT6 skin isolate.</title>
        <authorList>
            <person name="Lee K."/>
            <person name="Ganzorig M."/>
        </authorList>
    </citation>
    <scope>NUCLEOTIDE SEQUENCE</scope>
    <source>
        <strain evidence="4">TT6</strain>
    </source>
</reference>
<keyword evidence="4" id="KW-0614">Plasmid</keyword>
<organism evidence="4 5">
    <name type="scientific">Skermanella cutis</name>
    <dbReference type="NCBI Taxonomy" id="2775420"/>
    <lineage>
        <taxon>Bacteria</taxon>
        <taxon>Pseudomonadati</taxon>
        <taxon>Pseudomonadota</taxon>
        <taxon>Alphaproteobacteria</taxon>
        <taxon>Rhodospirillales</taxon>
        <taxon>Azospirillaceae</taxon>
        <taxon>Skermanella</taxon>
    </lineage>
</organism>
<keyword evidence="5" id="KW-1185">Reference proteome</keyword>
<evidence type="ECO:0000313" key="5">
    <source>
        <dbReference type="Proteomes" id="UP000595197"/>
    </source>
</evidence>
<proteinExistence type="predicted"/>
<dbReference type="Proteomes" id="UP000595197">
    <property type="component" value="Plasmid pTT6-1"/>
</dbReference>
<accession>A0ABX7BGE2</accession>